<protein>
    <submittedName>
        <fullName evidence="1">Uncharacterized protein</fullName>
    </submittedName>
</protein>
<feature type="non-terminal residue" evidence="1">
    <location>
        <position position="1"/>
    </location>
</feature>
<proteinExistence type="predicted"/>
<gene>
    <name evidence="1" type="ORF">S03H2_45982</name>
</gene>
<accession>X1HZM0</accession>
<reference evidence="1" key="1">
    <citation type="journal article" date="2014" name="Front. Microbiol.">
        <title>High frequency of phylogenetically diverse reductive dehalogenase-homologous genes in deep subseafloor sedimentary metagenomes.</title>
        <authorList>
            <person name="Kawai M."/>
            <person name="Futagami T."/>
            <person name="Toyoda A."/>
            <person name="Takaki Y."/>
            <person name="Nishi S."/>
            <person name="Hori S."/>
            <person name="Arai W."/>
            <person name="Tsubouchi T."/>
            <person name="Morono Y."/>
            <person name="Uchiyama I."/>
            <person name="Ito T."/>
            <person name="Fujiyama A."/>
            <person name="Inagaki F."/>
            <person name="Takami H."/>
        </authorList>
    </citation>
    <scope>NUCLEOTIDE SEQUENCE</scope>
    <source>
        <strain evidence="1">Expedition CK06-06</strain>
    </source>
</reference>
<dbReference type="EMBL" id="BARU01028836">
    <property type="protein sequence ID" value="GAH74902.1"/>
    <property type="molecule type" value="Genomic_DNA"/>
</dbReference>
<evidence type="ECO:0000313" key="1">
    <source>
        <dbReference type="EMBL" id="GAH74902.1"/>
    </source>
</evidence>
<dbReference type="AlphaFoldDB" id="X1HZM0"/>
<organism evidence="1">
    <name type="scientific">marine sediment metagenome</name>
    <dbReference type="NCBI Taxonomy" id="412755"/>
    <lineage>
        <taxon>unclassified sequences</taxon>
        <taxon>metagenomes</taxon>
        <taxon>ecological metagenomes</taxon>
    </lineage>
</organism>
<comment type="caution">
    <text evidence="1">The sequence shown here is derived from an EMBL/GenBank/DDBJ whole genome shotgun (WGS) entry which is preliminary data.</text>
</comment>
<sequence>WGILEEECETCGEIRESIKEFIEKRKRERAGV</sequence>
<name>X1HZM0_9ZZZZ</name>